<dbReference type="RefSeq" id="WP_377336658.1">
    <property type="nucleotide sequence ID" value="NZ_JBHLUE010000004.1"/>
</dbReference>
<name>A0ABV6NSW5_9ACTN</name>
<dbReference type="Proteomes" id="UP001589894">
    <property type="component" value="Unassembled WGS sequence"/>
</dbReference>
<gene>
    <name evidence="2" type="ORF">ACFFHU_06335</name>
</gene>
<sequence length="266" mass="27576">MTEFPVTGPITLVIEVASGDIEVIAEEGSTATVDIQPSDRRDASRELAEATTTELNGDTLRVIAPRRSGGFLRRDGSLRVRAIVPVDSTVRVDCASADVALRGALGEVHLDGASSDLRIEQLAGGRIKTASGDVEIGRATGQLSVGSASGDVVIEHAGGATRISTASGDIKVQEAGGDVQVKTASGDTRIDTARHGSIRIDAASGDVRVGVVAGTGVWLDLHTMSGDTRNELAMHDGPGTPANGHQLGLQVRTMSGDIDIRRVEVR</sequence>
<keyword evidence="3" id="KW-1185">Reference proteome</keyword>
<accession>A0ABV6NSW5</accession>
<dbReference type="Pfam" id="PF13349">
    <property type="entry name" value="DUF4097"/>
    <property type="match status" value="1"/>
</dbReference>
<evidence type="ECO:0000313" key="2">
    <source>
        <dbReference type="EMBL" id="MFC0563784.1"/>
    </source>
</evidence>
<evidence type="ECO:0000313" key="3">
    <source>
        <dbReference type="Proteomes" id="UP001589894"/>
    </source>
</evidence>
<organism evidence="2 3">
    <name type="scientific">Plantactinospora siamensis</name>
    <dbReference type="NCBI Taxonomy" id="555372"/>
    <lineage>
        <taxon>Bacteria</taxon>
        <taxon>Bacillati</taxon>
        <taxon>Actinomycetota</taxon>
        <taxon>Actinomycetes</taxon>
        <taxon>Micromonosporales</taxon>
        <taxon>Micromonosporaceae</taxon>
        <taxon>Plantactinospora</taxon>
    </lineage>
</organism>
<dbReference type="InterPro" id="IPR025164">
    <property type="entry name" value="Toastrack_DUF4097"/>
</dbReference>
<comment type="caution">
    <text evidence="2">The sequence shown here is derived from an EMBL/GenBank/DDBJ whole genome shotgun (WGS) entry which is preliminary data.</text>
</comment>
<dbReference type="EMBL" id="JBHLUE010000004">
    <property type="protein sequence ID" value="MFC0563784.1"/>
    <property type="molecule type" value="Genomic_DNA"/>
</dbReference>
<proteinExistence type="predicted"/>
<protein>
    <submittedName>
        <fullName evidence="2">DUF4097 domain-containing protein</fullName>
    </submittedName>
</protein>
<feature type="domain" description="DUF4097" evidence="1">
    <location>
        <begin position="12"/>
        <end position="260"/>
    </location>
</feature>
<reference evidence="2 3" key="1">
    <citation type="submission" date="2024-09" db="EMBL/GenBank/DDBJ databases">
        <authorList>
            <person name="Sun Q."/>
            <person name="Mori K."/>
        </authorList>
    </citation>
    <scope>NUCLEOTIDE SEQUENCE [LARGE SCALE GENOMIC DNA]</scope>
    <source>
        <strain evidence="2 3">TBRC 2205</strain>
    </source>
</reference>
<evidence type="ECO:0000259" key="1">
    <source>
        <dbReference type="Pfam" id="PF13349"/>
    </source>
</evidence>